<dbReference type="AlphaFoldDB" id="A0A7S4E5L4"/>
<reference evidence="5" key="1">
    <citation type="submission" date="2021-01" db="EMBL/GenBank/DDBJ databases">
        <authorList>
            <person name="Corre E."/>
            <person name="Pelletier E."/>
            <person name="Niang G."/>
            <person name="Scheremetjew M."/>
            <person name="Finn R."/>
            <person name="Kale V."/>
            <person name="Holt S."/>
            <person name="Cochrane G."/>
            <person name="Meng A."/>
            <person name="Brown T."/>
            <person name="Cohen L."/>
        </authorList>
    </citation>
    <scope>NUCLEOTIDE SEQUENCE</scope>
    <source>
        <strain evidence="5">CCMP1756</strain>
    </source>
</reference>
<sequence length="329" mass="36190">MSFWSQKTAAIGQKKYGLVKKQGSALQPQSAAVAALFGGGDDDEPRDQKKEVAQQMRDLGAAQRKRAAAQAAQAAAVDPSIYDYDGVYDQMKEDERKKISARSGLSNTNHSKPGARYIGSLKQAAKVREREFDRVYERQLLKEQEQDKDTYGDTERFVTAAYKKQLQESRKWDAEDRRMDEVEERTSAQTSGMAGFYSNLLTRNIAAGADVEKAAVSSYTHGSRRNAFVDEGPSSVVPRQEEDAAASALARFDDAVPPSADDERKARAAFAASRGYDAVAERLAKVEDEEVKPPPPPVVEAPQVAPQDAAAAARERFLARKRERAARGK</sequence>
<feature type="region of interest" description="Disordered" evidence="3">
    <location>
        <begin position="287"/>
        <end position="312"/>
    </location>
</feature>
<gene>
    <name evidence="5" type="ORF">PCAL00307_LOCUS6099</name>
    <name evidence="6" type="ORF">PECAL_2P26240</name>
</gene>
<feature type="compositionally biased region" description="Low complexity" evidence="3">
    <location>
        <begin position="300"/>
        <end position="312"/>
    </location>
</feature>
<dbReference type="PANTHER" id="PTHR30060:SF0">
    <property type="entry name" value="COILED-COIL PROTEIN (DUF2040)-RELATED"/>
    <property type="match status" value="1"/>
</dbReference>
<evidence type="ECO:0000256" key="2">
    <source>
        <dbReference type="ARBA" id="ARBA00023054"/>
    </source>
</evidence>
<dbReference type="Pfam" id="PF09745">
    <property type="entry name" value="NSRP1_N"/>
    <property type="match status" value="1"/>
</dbReference>
<name>A0A7S4E5L4_9STRA</name>
<evidence type="ECO:0000256" key="3">
    <source>
        <dbReference type="SAM" id="MobiDB-lite"/>
    </source>
</evidence>
<organism evidence="5">
    <name type="scientific">Pelagomonas calceolata</name>
    <dbReference type="NCBI Taxonomy" id="35677"/>
    <lineage>
        <taxon>Eukaryota</taxon>
        <taxon>Sar</taxon>
        <taxon>Stramenopiles</taxon>
        <taxon>Ochrophyta</taxon>
        <taxon>Pelagophyceae</taxon>
        <taxon>Pelagomonadales</taxon>
        <taxon>Pelagomonadaceae</taxon>
        <taxon>Pelagomonas</taxon>
    </lineage>
</organism>
<evidence type="ECO:0000313" key="7">
    <source>
        <dbReference type="Proteomes" id="UP000789595"/>
    </source>
</evidence>
<evidence type="ECO:0000313" key="5">
    <source>
        <dbReference type="EMBL" id="CAE0690663.1"/>
    </source>
</evidence>
<keyword evidence="2" id="KW-0175">Coiled coil</keyword>
<evidence type="ECO:0000259" key="4">
    <source>
        <dbReference type="Pfam" id="PF09745"/>
    </source>
</evidence>
<dbReference type="EMBL" id="HBIW01007249">
    <property type="protein sequence ID" value="CAE0690663.1"/>
    <property type="molecule type" value="Transcribed_RNA"/>
</dbReference>
<dbReference type="GO" id="GO:0000381">
    <property type="term" value="P:regulation of alternative mRNA splicing, via spliceosome"/>
    <property type="evidence" value="ECO:0007669"/>
    <property type="project" value="InterPro"/>
</dbReference>
<keyword evidence="7" id="KW-1185">Reference proteome</keyword>
<feature type="region of interest" description="Disordered" evidence="3">
    <location>
        <begin position="95"/>
        <end position="119"/>
    </location>
</feature>
<feature type="domain" description="Nuclear speckle splicing regulatory protein 1 N-terminal" evidence="4">
    <location>
        <begin position="69"/>
        <end position="189"/>
    </location>
</feature>
<dbReference type="InterPro" id="IPR018612">
    <property type="entry name" value="NSRP1_N"/>
</dbReference>
<protein>
    <recommendedName>
        <fullName evidence="4">Nuclear speckle splicing regulatory protein 1 N-terminal domain-containing protein</fullName>
    </recommendedName>
</protein>
<feature type="region of interest" description="Disordered" evidence="3">
    <location>
        <begin position="36"/>
        <end position="59"/>
    </location>
</feature>
<accession>A0A7S4E5L4</accession>
<evidence type="ECO:0000313" key="6">
    <source>
        <dbReference type="EMBL" id="CAH0369500.1"/>
    </source>
</evidence>
<reference evidence="6" key="2">
    <citation type="submission" date="2021-11" db="EMBL/GenBank/DDBJ databases">
        <authorList>
            <consortium name="Genoscope - CEA"/>
            <person name="William W."/>
        </authorList>
    </citation>
    <scope>NUCLEOTIDE SEQUENCE</scope>
</reference>
<dbReference type="EMBL" id="CAKKNE010000002">
    <property type="protein sequence ID" value="CAH0369500.1"/>
    <property type="molecule type" value="Genomic_DNA"/>
</dbReference>
<feature type="compositionally biased region" description="Basic and acidic residues" evidence="3">
    <location>
        <begin position="169"/>
        <end position="186"/>
    </location>
</feature>
<comment type="similarity">
    <text evidence="1">Belongs to the NSRP1 family.</text>
</comment>
<feature type="region of interest" description="Disordered" evidence="3">
    <location>
        <begin position="169"/>
        <end position="189"/>
    </location>
</feature>
<proteinExistence type="inferred from homology"/>
<dbReference type="OrthoDB" id="446635at2759"/>
<evidence type="ECO:0000256" key="1">
    <source>
        <dbReference type="ARBA" id="ARBA00010126"/>
    </source>
</evidence>
<dbReference type="Proteomes" id="UP000789595">
    <property type="component" value="Unassembled WGS sequence"/>
</dbReference>
<dbReference type="PANTHER" id="PTHR30060">
    <property type="entry name" value="INNER MEMBRANE PROTEIN"/>
    <property type="match status" value="1"/>
</dbReference>